<dbReference type="GO" id="GO:0005737">
    <property type="term" value="C:cytoplasm"/>
    <property type="evidence" value="ECO:0007669"/>
    <property type="project" value="TreeGrafter"/>
</dbReference>
<dbReference type="eggNOG" id="COG1893">
    <property type="taxonomic scope" value="Bacteria"/>
</dbReference>
<protein>
    <recommendedName>
        <fullName evidence="4 10">2-dehydropantoate 2-reductase</fullName>
        <ecNumber evidence="3 10">1.1.1.169</ecNumber>
    </recommendedName>
    <alternativeName>
        <fullName evidence="8 10">Ketopantoate reductase</fullName>
    </alternativeName>
</protein>
<dbReference type="InterPro" id="IPR008927">
    <property type="entry name" value="6-PGluconate_DH-like_C_sf"/>
</dbReference>
<keyword evidence="14" id="KW-1185">Reference proteome</keyword>
<dbReference type="InterPro" id="IPR013332">
    <property type="entry name" value="KPR_N"/>
</dbReference>
<evidence type="ECO:0000256" key="5">
    <source>
        <dbReference type="ARBA" id="ARBA00022655"/>
    </source>
</evidence>
<dbReference type="OrthoDB" id="6530772at2"/>
<dbReference type="UniPathway" id="UPA00028">
    <property type="reaction ID" value="UER00004"/>
</dbReference>
<evidence type="ECO:0000256" key="4">
    <source>
        <dbReference type="ARBA" id="ARBA00019465"/>
    </source>
</evidence>
<dbReference type="PANTHER" id="PTHR43765">
    <property type="entry name" value="2-DEHYDROPANTOATE 2-REDUCTASE-RELATED"/>
    <property type="match status" value="1"/>
</dbReference>
<evidence type="ECO:0000313" key="13">
    <source>
        <dbReference type="EMBL" id="EWH11362.1"/>
    </source>
</evidence>
<dbReference type="GO" id="GO:0008677">
    <property type="term" value="F:2-dehydropantoate 2-reductase activity"/>
    <property type="evidence" value="ECO:0007669"/>
    <property type="project" value="UniProtKB-EC"/>
</dbReference>
<dbReference type="Pfam" id="PF02558">
    <property type="entry name" value="ApbA"/>
    <property type="match status" value="1"/>
</dbReference>
<evidence type="ECO:0000259" key="12">
    <source>
        <dbReference type="Pfam" id="PF08546"/>
    </source>
</evidence>
<reference evidence="13 14" key="1">
    <citation type="journal article" date="2014" name="Genome Announc.">
        <title>Draft Genome Sequence of the Agar-Degrading Bacterium Catenovulum sp. Strain DS-2, Isolated from Intestines of Haliotis diversicolor.</title>
        <authorList>
            <person name="Shan D."/>
            <person name="Li X."/>
            <person name="Gu Z."/>
            <person name="Wei G."/>
            <person name="Gao Z."/>
            <person name="Shao Z."/>
        </authorList>
    </citation>
    <scope>NUCLEOTIDE SEQUENCE [LARGE SCALE GENOMIC DNA]</scope>
    <source>
        <strain evidence="13 14">DS-2</strain>
    </source>
</reference>
<dbReference type="STRING" id="1328313.DS2_04285"/>
<evidence type="ECO:0000256" key="3">
    <source>
        <dbReference type="ARBA" id="ARBA00013014"/>
    </source>
</evidence>
<evidence type="ECO:0000256" key="1">
    <source>
        <dbReference type="ARBA" id="ARBA00004994"/>
    </source>
</evidence>
<comment type="similarity">
    <text evidence="2 10">Belongs to the ketopantoate reductase family.</text>
</comment>
<dbReference type="InterPro" id="IPR003710">
    <property type="entry name" value="ApbA"/>
</dbReference>
<dbReference type="EC" id="1.1.1.169" evidence="3 10"/>
<dbReference type="NCBIfam" id="TIGR00745">
    <property type="entry name" value="apbA_panE"/>
    <property type="match status" value="1"/>
</dbReference>
<dbReference type="Gene3D" id="1.10.1040.10">
    <property type="entry name" value="N-(1-d-carboxylethyl)-l-norvaline Dehydrogenase, domain 2"/>
    <property type="match status" value="1"/>
</dbReference>
<comment type="pathway">
    <text evidence="1 10">Cofactor biosynthesis; (R)-pantothenate biosynthesis; (R)-pantoate from 3-methyl-2-oxobutanoate: step 2/2.</text>
</comment>
<name>W7QQU3_9ALTE</name>
<evidence type="ECO:0000256" key="2">
    <source>
        <dbReference type="ARBA" id="ARBA00007870"/>
    </source>
</evidence>
<dbReference type="EMBL" id="ARZY01000005">
    <property type="protein sequence ID" value="EWH11362.1"/>
    <property type="molecule type" value="Genomic_DNA"/>
</dbReference>
<dbReference type="InterPro" id="IPR013752">
    <property type="entry name" value="KPA_reductase"/>
</dbReference>
<comment type="catalytic activity">
    <reaction evidence="9 10">
        <text>(R)-pantoate + NADP(+) = 2-dehydropantoate + NADPH + H(+)</text>
        <dbReference type="Rhea" id="RHEA:16233"/>
        <dbReference type="ChEBI" id="CHEBI:11561"/>
        <dbReference type="ChEBI" id="CHEBI:15378"/>
        <dbReference type="ChEBI" id="CHEBI:15980"/>
        <dbReference type="ChEBI" id="CHEBI:57783"/>
        <dbReference type="ChEBI" id="CHEBI:58349"/>
        <dbReference type="EC" id="1.1.1.169"/>
    </reaction>
</comment>
<feature type="domain" description="Ketopantoate reductase C-terminal" evidence="12">
    <location>
        <begin position="168"/>
        <end position="291"/>
    </location>
</feature>
<evidence type="ECO:0000313" key="14">
    <source>
        <dbReference type="Proteomes" id="UP000019276"/>
    </source>
</evidence>
<dbReference type="InterPro" id="IPR013328">
    <property type="entry name" value="6PGD_dom2"/>
</dbReference>
<evidence type="ECO:0000256" key="7">
    <source>
        <dbReference type="ARBA" id="ARBA00023002"/>
    </source>
</evidence>
<sequence>MLTILGCGAIGATIAHHCYTNALPFNTVIRGVSASFSQNSRLKFTDINQREFNLSLPPANSPITNLLITVKAYQVEDAIKQLLKQQTIVDNASIVLLHNGMGTKHIVQSLLPNAKVLSATTTYAAFARNKLDVIQTGIGEVLLECNNAKSDSLAQLVESWPQASWQPNIQTILWQKLFINCAINPLTAIYQIQNGRLTEQFFTGKVKALLDEINLVAQLVCPQLTIDKIEQAVFDIINKTADNFSSMNRDVASKRQTEIDFITGHLLNIAARYALKLPVNQALYQQVKQLEAQY</sequence>
<dbReference type="InterPro" id="IPR050838">
    <property type="entry name" value="Ketopantoate_reductase"/>
</dbReference>
<dbReference type="GO" id="GO:0015940">
    <property type="term" value="P:pantothenate biosynthetic process"/>
    <property type="evidence" value="ECO:0007669"/>
    <property type="project" value="UniProtKB-UniPathway"/>
</dbReference>
<dbReference type="GO" id="GO:0050661">
    <property type="term" value="F:NADP binding"/>
    <property type="evidence" value="ECO:0007669"/>
    <property type="project" value="TreeGrafter"/>
</dbReference>
<dbReference type="Gene3D" id="3.40.50.720">
    <property type="entry name" value="NAD(P)-binding Rossmann-like Domain"/>
    <property type="match status" value="1"/>
</dbReference>
<accession>W7QQU3</accession>
<organism evidence="13 14">
    <name type="scientific">Catenovulum agarivorans DS-2</name>
    <dbReference type="NCBI Taxonomy" id="1328313"/>
    <lineage>
        <taxon>Bacteria</taxon>
        <taxon>Pseudomonadati</taxon>
        <taxon>Pseudomonadota</taxon>
        <taxon>Gammaproteobacteria</taxon>
        <taxon>Alteromonadales</taxon>
        <taxon>Alteromonadaceae</taxon>
        <taxon>Catenovulum</taxon>
    </lineage>
</organism>
<keyword evidence="6 10" id="KW-0521">NADP</keyword>
<dbReference type="Pfam" id="PF08546">
    <property type="entry name" value="ApbA_C"/>
    <property type="match status" value="1"/>
</dbReference>
<dbReference type="AlphaFoldDB" id="W7QQU3"/>
<proteinExistence type="inferred from homology"/>
<evidence type="ECO:0000256" key="9">
    <source>
        <dbReference type="ARBA" id="ARBA00048793"/>
    </source>
</evidence>
<gene>
    <name evidence="13" type="ORF">DS2_04285</name>
</gene>
<evidence type="ECO:0000259" key="11">
    <source>
        <dbReference type="Pfam" id="PF02558"/>
    </source>
</evidence>
<evidence type="ECO:0000256" key="8">
    <source>
        <dbReference type="ARBA" id="ARBA00032024"/>
    </source>
</evidence>
<feature type="domain" description="Ketopantoate reductase N-terminal" evidence="11">
    <location>
        <begin position="3"/>
        <end position="145"/>
    </location>
</feature>
<keyword evidence="5 10" id="KW-0566">Pantothenate biosynthesis</keyword>
<keyword evidence="7 10" id="KW-0560">Oxidoreductase</keyword>
<dbReference type="Proteomes" id="UP000019276">
    <property type="component" value="Unassembled WGS sequence"/>
</dbReference>
<dbReference type="SUPFAM" id="SSF51735">
    <property type="entry name" value="NAD(P)-binding Rossmann-fold domains"/>
    <property type="match status" value="1"/>
</dbReference>
<comment type="function">
    <text evidence="10">Catalyzes the NADPH-dependent reduction of ketopantoate into pantoic acid.</text>
</comment>
<evidence type="ECO:0000256" key="6">
    <source>
        <dbReference type="ARBA" id="ARBA00022857"/>
    </source>
</evidence>
<comment type="caution">
    <text evidence="13">The sequence shown here is derived from an EMBL/GenBank/DDBJ whole genome shotgun (WGS) entry which is preliminary data.</text>
</comment>
<dbReference type="RefSeq" id="WP_081754184.1">
    <property type="nucleotide sequence ID" value="NZ_ARZY01000005.1"/>
</dbReference>
<dbReference type="SUPFAM" id="SSF48179">
    <property type="entry name" value="6-phosphogluconate dehydrogenase C-terminal domain-like"/>
    <property type="match status" value="1"/>
</dbReference>
<dbReference type="PATRIC" id="fig|1328313.3.peg.886"/>
<dbReference type="PANTHER" id="PTHR43765:SF2">
    <property type="entry name" value="2-DEHYDROPANTOATE 2-REDUCTASE"/>
    <property type="match status" value="1"/>
</dbReference>
<dbReference type="InterPro" id="IPR036291">
    <property type="entry name" value="NAD(P)-bd_dom_sf"/>
</dbReference>
<evidence type="ECO:0000256" key="10">
    <source>
        <dbReference type="RuleBase" id="RU362068"/>
    </source>
</evidence>